<proteinExistence type="predicted"/>
<name>A0A0F9LDT5_9ZZZZ</name>
<feature type="domain" description="Methyltransferase type 11" evidence="1">
    <location>
        <begin position="52"/>
        <end position="151"/>
    </location>
</feature>
<dbReference type="AlphaFoldDB" id="A0A0F9LDT5"/>
<gene>
    <name evidence="2" type="ORF">LCGC14_1522700</name>
</gene>
<dbReference type="Pfam" id="PF08241">
    <property type="entry name" value="Methyltransf_11"/>
    <property type="match status" value="1"/>
</dbReference>
<dbReference type="InterPro" id="IPR029063">
    <property type="entry name" value="SAM-dependent_MTases_sf"/>
</dbReference>
<accession>A0A0F9LDT5</accession>
<dbReference type="PANTHER" id="PTHR43861">
    <property type="entry name" value="TRANS-ACONITATE 2-METHYLTRANSFERASE-RELATED"/>
    <property type="match status" value="1"/>
</dbReference>
<protein>
    <recommendedName>
        <fullName evidence="1">Methyltransferase type 11 domain-containing protein</fullName>
    </recommendedName>
</protein>
<dbReference type="GO" id="GO:0008757">
    <property type="term" value="F:S-adenosylmethionine-dependent methyltransferase activity"/>
    <property type="evidence" value="ECO:0007669"/>
    <property type="project" value="InterPro"/>
</dbReference>
<organism evidence="2">
    <name type="scientific">marine sediment metagenome</name>
    <dbReference type="NCBI Taxonomy" id="412755"/>
    <lineage>
        <taxon>unclassified sequences</taxon>
        <taxon>metagenomes</taxon>
        <taxon>ecological metagenomes</taxon>
    </lineage>
</organism>
<reference evidence="2" key="1">
    <citation type="journal article" date="2015" name="Nature">
        <title>Complex archaea that bridge the gap between prokaryotes and eukaryotes.</title>
        <authorList>
            <person name="Spang A."/>
            <person name="Saw J.H."/>
            <person name="Jorgensen S.L."/>
            <person name="Zaremba-Niedzwiedzka K."/>
            <person name="Martijn J."/>
            <person name="Lind A.E."/>
            <person name="van Eijk R."/>
            <person name="Schleper C."/>
            <person name="Guy L."/>
            <person name="Ettema T.J."/>
        </authorList>
    </citation>
    <scope>NUCLEOTIDE SEQUENCE</scope>
</reference>
<evidence type="ECO:0000259" key="1">
    <source>
        <dbReference type="Pfam" id="PF08241"/>
    </source>
</evidence>
<dbReference type="CDD" id="cd02440">
    <property type="entry name" value="AdoMet_MTases"/>
    <property type="match status" value="1"/>
</dbReference>
<dbReference type="SUPFAM" id="SSF53335">
    <property type="entry name" value="S-adenosyl-L-methionine-dependent methyltransferases"/>
    <property type="match status" value="1"/>
</dbReference>
<evidence type="ECO:0000313" key="2">
    <source>
        <dbReference type="EMBL" id="KKM62335.1"/>
    </source>
</evidence>
<comment type="caution">
    <text evidence="2">The sequence shown here is derived from an EMBL/GenBank/DDBJ whole genome shotgun (WGS) entry which is preliminary data.</text>
</comment>
<sequence length="192" mass="21350">MGLLKKMSGFEVDHIPNTSFRLMSFVLAIRDILFPVGKRFDQFGIDKGFIVVDFGCGPGSYLEKASQLVGEGGKVYAVDVHPLAIKSIKERARRKNLENVVPVLSTGYPVDIDSHSADVIYALDMFHHVKDAGSFLEELHRLLKPSGTLFIESGHQPLDKAKEKIVNSSLWDIINEEKGTYKCIPVDKSMDA</sequence>
<dbReference type="InterPro" id="IPR013216">
    <property type="entry name" value="Methyltransf_11"/>
</dbReference>
<dbReference type="EMBL" id="LAZR01011315">
    <property type="protein sequence ID" value="KKM62335.1"/>
    <property type="molecule type" value="Genomic_DNA"/>
</dbReference>
<dbReference type="Gene3D" id="3.40.50.150">
    <property type="entry name" value="Vaccinia Virus protein VP39"/>
    <property type="match status" value="1"/>
</dbReference>